<evidence type="ECO:0000313" key="4">
    <source>
        <dbReference type="Proteomes" id="UP000186817"/>
    </source>
</evidence>
<accession>A0A1Q9D771</accession>
<sequence length="263" mass="27579">MFRTTALAISQWSTYQTLIRGAGGGGGGGGGRNGDGGGGGGCGGGARAAELETTKEALAASEVKLQAQSKEEAAEAKAKELESRFEAVGSLPELEPTPWDLAATNKIAAAIRQEEDYMAIRRPVAADVMAELQASKQATADLEVQLQEAKEKESAAAAKAIFSDVFLRLLFQAQELQSQLEAEARRTLASSGAEVGEASAAANATEAELRSAKEEVASLQSDVEVYRQKGDAASLQLAALQERCNASEVIQTEMEKAVEVRCK</sequence>
<feature type="coiled-coil region" evidence="1">
    <location>
        <begin position="195"/>
        <end position="229"/>
    </location>
</feature>
<gene>
    <name evidence="3" type="ORF">AK812_SmicGene27310</name>
</gene>
<keyword evidence="1" id="KW-0175">Coiled coil</keyword>
<dbReference type="AlphaFoldDB" id="A0A1Q9D771"/>
<keyword evidence="4" id="KW-1185">Reference proteome</keyword>
<feature type="compositionally biased region" description="Gly residues" evidence="2">
    <location>
        <begin position="24"/>
        <end position="46"/>
    </location>
</feature>
<name>A0A1Q9D771_SYMMI</name>
<evidence type="ECO:0000313" key="3">
    <source>
        <dbReference type="EMBL" id="OLP91034.1"/>
    </source>
</evidence>
<organism evidence="3 4">
    <name type="scientific">Symbiodinium microadriaticum</name>
    <name type="common">Dinoflagellate</name>
    <name type="synonym">Zooxanthella microadriatica</name>
    <dbReference type="NCBI Taxonomy" id="2951"/>
    <lineage>
        <taxon>Eukaryota</taxon>
        <taxon>Sar</taxon>
        <taxon>Alveolata</taxon>
        <taxon>Dinophyceae</taxon>
        <taxon>Suessiales</taxon>
        <taxon>Symbiodiniaceae</taxon>
        <taxon>Symbiodinium</taxon>
    </lineage>
</organism>
<dbReference type="EMBL" id="LSRX01000682">
    <property type="protein sequence ID" value="OLP91034.1"/>
    <property type="molecule type" value="Genomic_DNA"/>
</dbReference>
<evidence type="ECO:0000256" key="2">
    <source>
        <dbReference type="SAM" id="MobiDB-lite"/>
    </source>
</evidence>
<feature type="coiled-coil region" evidence="1">
    <location>
        <begin position="51"/>
        <end position="84"/>
    </location>
</feature>
<reference evidence="3 4" key="1">
    <citation type="submission" date="2016-02" db="EMBL/GenBank/DDBJ databases">
        <title>Genome analysis of coral dinoflagellate symbionts highlights evolutionary adaptations to a symbiotic lifestyle.</title>
        <authorList>
            <person name="Aranda M."/>
            <person name="Li Y."/>
            <person name="Liew Y.J."/>
            <person name="Baumgarten S."/>
            <person name="Simakov O."/>
            <person name="Wilson M."/>
            <person name="Piel J."/>
            <person name="Ashoor H."/>
            <person name="Bougouffa S."/>
            <person name="Bajic V.B."/>
            <person name="Ryu T."/>
            <person name="Ravasi T."/>
            <person name="Bayer T."/>
            <person name="Micklem G."/>
            <person name="Kim H."/>
            <person name="Bhak J."/>
            <person name="Lajeunesse T.C."/>
            <person name="Voolstra C.R."/>
        </authorList>
    </citation>
    <scope>NUCLEOTIDE SEQUENCE [LARGE SCALE GENOMIC DNA]</scope>
    <source>
        <strain evidence="3 4">CCMP2467</strain>
    </source>
</reference>
<dbReference type="Proteomes" id="UP000186817">
    <property type="component" value="Unassembled WGS sequence"/>
</dbReference>
<comment type="caution">
    <text evidence="3">The sequence shown here is derived from an EMBL/GenBank/DDBJ whole genome shotgun (WGS) entry which is preliminary data.</text>
</comment>
<proteinExistence type="predicted"/>
<protein>
    <submittedName>
        <fullName evidence="3">Uncharacterized protein</fullName>
    </submittedName>
</protein>
<feature type="region of interest" description="Disordered" evidence="2">
    <location>
        <begin position="24"/>
        <end position="47"/>
    </location>
</feature>
<evidence type="ECO:0000256" key="1">
    <source>
        <dbReference type="SAM" id="Coils"/>
    </source>
</evidence>